<sequence>MPRTPLFSLLFCKVNLAMIQYQIEWFYLEEYFGKVSDSREPLDAEKEIHCSFLLRFPDIPKGEEGHCAFFAMNIISAERASRLDIPLEGKRGYLVVSSGISQNDFKEIVETRIVKAFHKGNRSKALQELNQFFIHTDLDFRNEFRKDLISVEELRILIDSAFKTVVRGNGTTLHEAVAKDDYLSAEEILAARKKDTELHWRDVPSEHLADHPEFLIYLDFEGLRYYLPAVMMFALNCSHSTDTPQLAYWILLPRVAPRDVGKGYGEKFDVAAYAKNLNLTQSQIIACYRFACHMAVKIDEGVSEDQYPAMCKWRTLADLH</sequence>
<reference evidence="1 2" key="1">
    <citation type="submission" date="2013-01" db="EMBL/GenBank/DDBJ databases">
        <authorList>
            <person name="Harkins D.M."/>
            <person name="Durkin A.S."/>
            <person name="Brinkac L.M."/>
            <person name="Haft D.H."/>
            <person name="Selengut J.D."/>
            <person name="Sanka R."/>
            <person name="DePew J."/>
            <person name="Purushe J."/>
            <person name="Peacock S.J."/>
            <person name="Thaipadungpanit J."/>
            <person name="Wuthiekanun V.W."/>
            <person name="Day N.P."/>
            <person name="Vinetz J.M."/>
            <person name="Sutton G.G."/>
            <person name="Nierman W.C."/>
            <person name="Fouts D.E."/>
        </authorList>
    </citation>
    <scope>NUCLEOTIDE SEQUENCE [LARGE SCALE GENOMIC DNA]</scope>
    <source>
        <strain evidence="1 2">FPW1039</strain>
    </source>
</reference>
<accession>A0A0F6IIR9</accession>
<organism evidence="1 2">
    <name type="scientific">Leptospira interrogans str. FPW1039</name>
    <dbReference type="NCBI Taxonomy" id="1193040"/>
    <lineage>
        <taxon>Bacteria</taxon>
        <taxon>Pseudomonadati</taxon>
        <taxon>Spirochaetota</taxon>
        <taxon>Spirochaetia</taxon>
        <taxon>Leptospirales</taxon>
        <taxon>Leptospiraceae</taxon>
        <taxon>Leptospira</taxon>
    </lineage>
</organism>
<evidence type="ECO:0000313" key="2">
    <source>
        <dbReference type="Proteomes" id="UP000012164"/>
    </source>
</evidence>
<name>A0A0F6IIR9_LEPIR</name>
<proteinExistence type="predicted"/>
<evidence type="ECO:0000313" key="1">
    <source>
        <dbReference type="EMBL" id="EMJ37944.1"/>
    </source>
</evidence>
<dbReference type="AlphaFoldDB" id="A0A0F6IIR9"/>
<gene>
    <name evidence="1" type="ORF">LEP1GSC079_1860</name>
</gene>
<comment type="caution">
    <text evidence="1">The sequence shown here is derived from an EMBL/GenBank/DDBJ whole genome shotgun (WGS) entry which is preliminary data.</text>
</comment>
<protein>
    <submittedName>
        <fullName evidence="1">Uncharacterized protein</fullName>
    </submittedName>
</protein>
<dbReference type="InterPro" id="IPR046560">
    <property type="entry name" value="DUF6714"/>
</dbReference>
<dbReference type="Proteomes" id="UP000012164">
    <property type="component" value="Unassembled WGS sequence"/>
</dbReference>
<dbReference type="Pfam" id="PF20461">
    <property type="entry name" value="DUF6714"/>
    <property type="match status" value="1"/>
</dbReference>
<dbReference type="EMBL" id="AKWR02000057">
    <property type="protein sequence ID" value="EMJ37944.1"/>
    <property type="molecule type" value="Genomic_DNA"/>
</dbReference>